<feature type="region of interest" description="Disordered" evidence="1">
    <location>
        <begin position="299"/>
        <end position="319"/>
    </location>
</feature>
<proteinExistence type="predicted"/>
<dbReference type="Proteomes" id="UP000598297">
    <property type="component" value="Unassembled WGS sequence"/>
</dbReference>
<reference evidence="2" key="1">
    <citation type="submission" date="2020-01" db="EMBL/GenBank/DDBJ databases">
        <title>Whole-genome analyses of novel actinobacteria.</title>
        <authorList>
            <person name="Sahin N."/>
        </authorList>
    </citation>
    <scope>NUCLEOTIDE SEQUENCE</scope>
    <source>
        <strain evidence="2">YC537</strain>
    </source>
</reference>
<name>A0A964URY7_9ACTN</name>
<evidence type="ECO:0000313" key="3">
    <source>
        <dbReference type="Proteomes" id="UP000598297"/>
    </source>
</evidence>
<sequence length="319" mass="34334">MGLALAATAARPAAARTRIGSGDVQRLHTKFAEIIAKDHRQGGSLSIENQALGLAGEALGLLQRGSCSQRIQNAIYATAASFTSSAMWAATDGRRFDAAQRHFDRASSLAGMSGDQAIQFRIWSHAGSLYRHLARPVDALAANDAARRLTLVRRDPLFGALGHARHAAIHGVHGDLAAIRRCMGQAEDAFDRAASDEPRPVWMRAFFDQAELHSLATAAYLAAQDYATAEAHAHRSLVYLRPNLTRSRAITTARLARAQLGQGDLGPAVATATSIPGSSMDHPRVAGMLNSFTRALSEVAPRSPETRQWNEFTNARRTP</sequence>
<organism evidence="2 3">
    <name type="scientific">Streptomyces boluensis</name>
    <dbReference type="NCBI Taxonomy" id="1775135"/>
    <lineage>
        <taxon>Bacteria</taxon>
        <taxon>Bacillati</taxon>
        <taxon>Actinomycetota</taxon>
        <taxon>Actinomycetes</taxon>
        <taxon>Kitasatosporales</taxon>
        <taxon>Streptomycetaceae</taxon>
        <taxon>Streptomyces</taxon>
    </lineage>
</organism>
<comment type="caution">
    <text evidence="2">The sequence shown here is derived from an EMBL/GenBank/DDBJ whole genome shotgun (WGS) entry which is preliminary data.</text>
</comment>
<protein>
    <submittedName>
        <fullName evidence="2">Uncharacterized protein</fullName>
    </submittedName>
</protein>
<dbReference type="EMBL" id="JAAAHS010000016">
    <property type="protein sequence ID" value="NBE50625.1"/>
    <property type="molecule type" value="Genomic_DNA"/>
</dbReference>
<dbReference type="AlphaFoldDB" id="A0A964URY7"/>
<dbReference type="SUPFAM" id="SSF48452">
    <property type="entry name" value="TPR-like"/>
    <property type="match status" value="1"/>
</dbReference>
<gene>
    <name evidence="2" type="ORF">GUY60_04130</name>
</gene>
<dbReference type="InterPro" id="IPR011990">
    <property type="entry name" value="TPR-like_helical_dom_sf"/>
</dbReference>
<accession>A0A964URY7</accession>
<dbReference type="OrthoDB" id="4332031at2"/>
<feature type="compositionally biased region" description="Polar residues" evidence="1">
    <location>
        <begin position="306"/>
        <end position="319"/>
    </location>
</feature>
<dbReference type="Gene3D" id="1.25.40.10">
    <property type="entry name" value="Tetratricopeptide repeat domain"/>
    <property type="match status" value="1"/>
</dbReference>
<keyword evidence="3" id="KW-1185">Reference proteome</keyword>
<evidence type="ECO:0000313" key="2">
    <source>
        <dbReference type="EMBL" id="NBE50625.1"/>
    </source>
</evidence>
<evidence type="ECO:0000256" key="1">
    <source>
        <dbReference type="SAM" id="MobiDB-lite"/>
    </source>
</evidence>